<gene>
    <name evidence="3" type="primary">LOC100377910</name>
</gene>
<dbReference type="Pfam" id="PF00535">
    <property type="entry name" value="Glycos_transf_2"/>
    <property type="match status" value="1"/>
</dbReference>
<dbReference type="SUPFAM" id="SSF53448">
    <property type="entry name" value="Nucleotide-diphospho-sugar transferases"/>
    <property type="match status" value="1"/>
</dbReference>
<evidence type="ECO:0000259" key="1">
    <source>
        <dbReference type="Pfam" id="PF00535"/>
    </source>
</evidence>
<dbReference type="PANTHER" id="PTHR15046:SF3">
    <property type="entry name" value="BETA-1,4 N-ACETYLGALACTOSAMINYLTRANSFERASE 2-LIKE"/>
    <property type="match status" value="1"/>
</dbReference>
<feature type="domain" description="Glycosyltransferase 2-like" evidence="1">
    <location>
        <begin position="272"/>
        <end position="394"/>
    </location>
</feature>
<dbReference type="Proteomes" id="UP000694865">
    <property type="component" value="Unplaced"/>
</dbReference>
<dbReference type="InterPro" id="IPR029044">
    <property type="entry name" value="Nucleotide-diphossugar_trans"/>
</dbReference>
<dbReference type="GeneID" id="100377910"/>
<dbReference type="Gene3D" id="3.90.550.10">
    <property type="entry name" value="Spore Coat Polysaccharide Biosynthesis Protein SpsA, Chain A"/>
    <property type="match status" value="1"/>
</dbReference>
<proteinExistence type="predicted"/>
<reference evidence="3" key="1">
    <citation type="submission" date="2025-08" db="UniProtKB">
        <authorList>
            <consortium name="RefSeq"/>
        </authorList>
    </citation>
    <scope>IDENTIFICATION</scope>
    <source>
        <tissue evidence="3">Testes</tissue>
    </source>
</reference>
<evidence type="ECO:0000313" key="2">
    <source>
        <dbReference type="Proteomes" id="UP000694865"/>
    </source>
</evidence>
<organism evidence="2 3">
    <name type="scientific">Saccoglossus kowalevskii</name>
    <name type="common">Acorn worm</name>
    <dbReference type="NCBI Taxonomy" id="10224"/>
    <lineage>
        <taxon>Eukaryota</taxon>
        <taxon>Metazoa</taxon>
        <taxon>Hemichordata</taxon>
        <taxon>Enteropneusta</taxon>
        <taxon>Harrimaniidae</taxon>
        <taxon>Saccoglossus</taxon>
    </lineage>
</organism>
<evidence type="ECO:0000313" key="3">
    <source>
        <dbReference type="RefSeq" id="XP_002731961.1"/>
    </source>
</evidence>
<name>A0ABM0GKL5_SACKO</name>
<dbReference type="RefSeq" id="XP_002731961.1">
    <property type="nucleotide sequence ID" value="XM_002731915.1"/>
</dbReference>
<sequence>MKGGFRSYVIALLLILALCVIFCIYSEISSLRFDISMETKDMEVSGRLTQDEILDKFLVSAMGDNKERADSEKKGERKYTEDVCECEGEYVYGPITNERTIKRRTHQMEEATSLDTTEPLVMCRAMSPITYVGGGIAVEPLQSARLVGISLDKKFWKLFLRYRQFNVSLTSSLSYGAIDAVVPEKAENKIKLHGNGSPKLGITIDKDSDIRDINQLFGTLIYQCIKYDIDLREVVELRILDFVLKVHVRIFRRPYPRLYNISTNDHISKKVTIVTKTFERYDAIRELIASVRKFYTNVTILVADDSENIEPVKGKYVRHFRMPFAAGWFAGRNLVISQVLTKYLLWVDDDFTFSQNTKLETFVHKFENPNFKFDLIAGRYEDKNGKLMSRNYDRIIERKRNADGSYCVSRRKGNYGKVEGFPQCNVTDEVTNFFMAKTLSVREVGFDPEFARVAHYEFFWDGLGRLAVASCDDVTVRHFFDRSKNSEKYEEYRQNENDNFHYYDRLLYSVYKNNLKCLTGMDRNIQDLAEFKRTYRSDT</sequence>
<protein>
    <submittedName>
        <fullName evidence="3">Beta-1,4 N-acetylgalactosaminyltransferase 1-like</fullName>
    </submittedName>
</protein>
<accession>A0ABM0GKL5</accession>
<dbReference type="InterPro" id="IPR001173">
    <property type="entry name" value="Glyco_trans_2-like"/>
</dbReference>
<dbReference type="PANTHER" id="PTHR15046">
    <property type="entry name" value="GLYCO_TRANS_2-LIKE DOMAIN-CONTAINING PROTEIN"/>
    <property type="match status" value="1"/>
</dbReference>
<keyword evidence="2" id="KW-1185">Reference proteome</keyword>